<sequence length="577" mass="63962">MSRINIPLEALTSRLNLGSRFEGVRSQSLTSRFANLKPISEFLDLKRLSKPANFGEVQSRVNYNLSYFSSNYFAVALMLTVYSLLTNVALLFDMVFMGVGLFAIKKLDGRELELGFARLTTSQLYTGLFIIGVPVFIWASPIATALWLVGAIGVTTLGGRPRTPKDSPLWGRPSGARPGKRRSGSDRQAQQWEEDRRFEEVDSDEDDGQGVGLDGAFVSDELRFTGANLNQRSRRRQVYGDRMSSESSGDDYGSDHGASGTMQIALRDKEELLVQKALERIRRAQMLGRTNVKLSQPEIDALERKRRKDEAESARKKPEMRNADRRRSSGQSRDASREQKSSRRKSKGYFPAYDSEYSSGSRRATLPGILVPGPAGVPAYSPLGYYPPTTAPQGGSSRSGSRSASSHSLAQASPPLPRAHKQRYSSGPDPALASPAPRSPQSSRRLPDDPNWIPRPRSASSVSSQPYPPDQYIAYSPPIPQIPHQYSQGRRIVSSPQPDLQYPRIRGEPQARASEPSALRREHSRQSTPERSESEDISASDDDEGDGVQVDVVPYSEGYEISVRPEGAREKQRRGQR</sequence>
<dbReference type="GO" id="GO:0016020">
    <property type="term" value="C:membrane"/>
    <property type="evidence" value="ECO:0007669"/>
    <property type="project" value="UniProtKB-SubCell"/>
</dbReference>
<dbReference type="RefSeq" id="XP_037155583.1">
    <property type="nucleotide sequence ID" value="XM_037299582.1"/>
</dbReference>
<evidence type="ECO:0000313" key="8">
    <source>
        <dbReference type="Proteomes" id="UP000593566"/>
    </source>
</evidence>
<gene>
    <name evidence="7" type="ORF">HO133_008718</name>
</gene>
<proteinExistence type="predicted"/>
<protein>
    <recommendedName>
        <fullName evidence="9">Prenylated Rab acceptor 1</fullName>
    </recommendedName>
</protein>
<dbReference type="PANTHER" id="PTHR19317">
    <property type="entry name" value="PRENYLATED RAB ACCEPTOR 1-RELATED"/>
    <property type="match status" value="1"/>
</dbReference>
<dbReference type="GeneID" id="59337113"/>
<keyword evidence="2 6" id="KW-0812">Transmembrane</keyword>
<keyword evidence="4 6" id="KW-0472">Membrane</keyword>
<feature type="region of interest" description="Disordered" evidence="5">
    <location>
        <begin position="233"/>
        <end position="259"/>
    </location>
</feature>
<feature type="transmembrane region" description="Helical" evidence="6">
    <location>
        <begin position="124"/>
        <end position="149"/>
    </location>
</feature>
<feature type="compositionally biased region" description="Basic and acidic residues" evidence="5">
    <location>
        <begin position="518"/>
        <end position="534"/>
    </location>
</feature>
<dbReference type="Pfam" id="PF03208">
    <property type="entry name" value="PRA1"/>
    <property type="match status" value="1"/>
</dbReference>
<feature type="compositionally biased region" description="Low complexity" evidence="5">
    <location>
        <begin position="391"/>
        <end position="413"/>
    </location>
</feature>
<feature type="compositionally biased region" description="Low complexity" evidence="5">
    <location>
        <begin position="245"/>
        <end position="259"/>
    </location>
</feature>
<name>A0A8H6CPM2_9LECA</name>
<evidence type="ECO:0000256" key="2">
    <source>
        <dbReference type="ARBA" id="ARBA00022692"/>
    </source>
</evidence>
<comment type="subcellular location">
    <subcellularLocation>
        <location evidence="1">Membrane</location>
        <topology evidence="1">Multi-pass membrane protein</topology>
    </subcellularLocation>
</comment>
<reference evidence="7 8" key="1">
    <citation type="journal article" date="2020" name="Genomics">
        <title>Complete, high-quality genomes from long-read metagenomic sequencing of two wolf lichen thalli reveals enigmatic genome architecture.</title>
        <authorList>
            <person name="McKenzie S.K."/>
            <person name="Walston R.F."/>
            <person name="Allen J.L."/>
        </authorList>
    </citation>
    <scope>NUCLEOTIDE SEQUENCE [LARGE SCALE GENOMIC DNA]</scope>
    <source>
        <strain evidence="7">WasteWater1</strain>
    </source>
</reference>
<dbReference type="EMBL" id="JACCJB010000005">
    <property type="protein sequence ID" value="KAF6227275.1"/>
    <property type="molecule type" value="Genomic_DNA"/>
</dbReference>
<feature type="transmembrane region" description="Helical" evidence="6">
    <location>
        <begin position="72"/>
        <end position="104"/>
    </location>
</feature>
<organism evidence="7 8">
    <name type="scientific">Letharia lupina</name>
    <dbReference type="NCBI Taxonomy" id="560253"/>
    <lineage>
        <taxon>Eukaryota</taxon>
        <taxon>Fungi</taxon>
        <taxon>Dikarya</taxon>
        <taxon>Ascomycota</taxon>
        <taxon>Pezizomycotina</taxon>
        <taxon>Lecanoromycetes</taxon>
        <taxon>OSLEUM clade</taxon>
        <taxon>Lecanoromycetidae</taxon>
        <taxon>Lecanorales</taxon>
        <taxon>Lecanorineae</taxon>
        <taxon>Parmeliaceae</taxon>
        <taxon>Letharia</taxon>
    </lineage>
</organism>
<dbReference type="Proteomes" id="UP000593566">
    <property type="component" value="Unassembled WGS sequence"/>
</dbReference>
<evidence type="ECO:0000256" key="1">
    <source>
        <dbReference type="ARBA" id="ARBA00004141"/>
    </source>
</evidence>
<feature type="compositionally biased region" description="Acidic residues" evidence="5">
    <location>
        <begin position="535"/>
        <end position="546"/>
    </location>
</feature>
<evidence type="ECO:0000256" key="6">
    <source>
        <dbReference type="SAM" id="Phobius"/>
    </source>
</evidence>
<feature type="compositionally biased region" description="Polar residues" evidence="5">
    <location>
        <begin position="484"/>
        <end position="498"/>
    </location>
</feature>
<feature type="region of interest" description="Disordered" evidence="5">
    <location>
        <begin position="160"/>
        <end position="214"/>
    </location>
</feature>
<evidence type="ECO:0000256" key="3">
    <source>
        <dbReference type="ARBA" id="ARBA00022989"/>
    </source>
</evidence>
<feature type="compositionally biased region" description="Basic and acidic residues" evidence="5">
    <location>
        <begin position="308"/>
        <end position="327"/>
    </location>
</feature>
<dbReference type="GO" id="GO:0005794">
    <property type="term" value="C:Golgi apparatus"/>
    <property type="evidence" value="ECO:0007669"/>
    <property type="project" value="TreeGrafter"/>
</dbReference>
<feature type="region of interest" description="Disordered" evidence="5">
    <location>
        <begin position="295"/>
        <end position="577"/>
    </location>
</feature>
<accession>A0A8H6CPM2</accession>
<dbReference type="PANTHER" id="PTHR19317:SF0">
    <property type="entry name" value="PRENYLATED RAB ACCEPTOR PROTEIN 1"/>
    <property type="match status" value="1"/>
</dbReference>
<keyword evidence="3 6" id="KW-1133">Transmembrane helix</keyword>
<evidence type="ECO:0008006" key="9">
    <source>
        <dbReference type="Google" id="ProtNLM"/>
    </source>
</evidence>
<keyword evidence="8" id="KW-1185">Reference proteome</keyword>
<dbReference type="AlphaFoldDB" id="A0A8H6CPM2"/>
<evidence type="ECO:0000313" key="7">
    <source>
        <dbReference type="EMBL" id="KAF6227275.1"/>
    </source>
</evidence>
<dbReference type="InterPro" id="IPR004895">
    <property type="entry name" value="Prenylated_rab_accept_PRA1"/>
</dbReference>
<evidence type="ECO:0000256" key="5">
    <source>
        <dbReference type="SAM" id="MobiDB-lite"/>
    </source>
</evidence>
<evidence type="ECO:0000256" key="4">
    <source>
        <dbReference type="ARBA" id="ARBA00023136"/>
    </source>
</evidence>
<feature type="compositionally biased region" description="Low complexity" evidence="5">
    <location>
        <begin position="428"/>
        <end position="444"/>
    </location>
</feature>
<comment type="caution">
    <text evidence="7">The sequence shown here is derived from an EMBL/GenBank/DDBJ whole genome shotgun (WGS) entry which is preliminary data.</text>
</comment>